<dbReference type="Pfam" id="PF00657">
    <property type="entry name" value="Lipase_GDSL"/>
    <property type="match status" value="1"/>
</dbReference>
<dbReference type="GO" id="GO:0030247">
    <property type="term" value="F:polysaccharide binding"/>
    <property type="evidence" value="ECO:0007669"/>
    <property type="project" value="UniProtKB-UniRule"/>
</dbReference>
<dbReference type="PROSITE" id="PS51173">
    <property type="entry name" value="CBM2"/>
    <property type="match status" value="1"/>
</dbReference>
<dbReference type="Pfam" id="PF21254">
    <property type="entry name" value="AGA-YXIM_GBD"/>
    <property type="match status" value="1"/>
</dbReference>
<dbReference type="AlphaFoldDB" id="A0A1I0BAP2"/>
<evidence type="ECO:0000313" key="5">
    <source>
        <dbReference type="EMBL" id="SET03212.1"/>
    </source>
</evidence>
<sequence length="943" mass="101794">MKTMKNRLRYLLMVLPIFLLVGFVTVFADNVQAASNSMKFDFGNGGTVSGYTQVKAETAYNSRVGYGFNTPSQMKNVSASGSGMLSDAVQFMASGMTSNNTFNVDLANGLYQVRVYLGNTMRTSVAAEGVYQIMNMTGNNATAAFILPVTDGQLNILATAGKDGYAFTMSALEITRLSDNPAMPPTIWLCGDSTVCDYYPLATSSQCGWGQLLGSYVDSSFYVKNLATSGQYAKGFVNSGQFASVLKYLKKGDYYVISIGINDGNYSNETEYYETVTSMVKQAKAKGATVVLVKQQGRATDVSQHPNLTGRWFGGSLDRIGNEQNVKVVDLFNLAFTYYKSIGQAATTNLFLTDGLHPNREGAKILARLVADDVKFSTSQGATQPSIAPSQGTGATGIITDGSLNGKEFMLRNVNSGLYMDINGAKAANGTNVQQWGANGVEAHKTWRAVHQGNGYYQLYSKIADGNTYLLDVDCARTANGTNIQIYQNTYHDAQLFRFKKNADGSYVILTKVSNDSSCVEVKSALTSSGANVQEWEVNGHNCQSWYMEEIGGNPSPSPSPVMVPSAVPVPSQAPAQTQVPSAAPSKAPAAGNSSVSVKADVNSWNGGYTANINIENKGSQNVTGWTLKLKKADFQIGGSWNVTIKESGDYYVLTSVDWNGTINANGTISFGFSCNGTFNPDFYYEFAYNGGSTSSDGQAQEPVSTPVPSQTPVQTPVPSEAPKHNPTIYIAGDSTVQTYRESYYPQQGWGAYLGDFLRSGVTIANHAIAGRSSKNFVTQGRLDAILNTIQKGDYLLIQFAINDANYNNEDRYAPVSDGTYQRYIKMYVEGALNKGATPILVTTTLSLGSYSNGRFVNSYNDYCNAMKQIAAQYKIPCIDLNTLMVNHLNQIGYNSAYNYYMISSSDASTDKTHFTETGAKAVASLVANGIKGLNIELSGYVK</sequence>
<dbReference type="InterPro" id="IPR013830">
    <property type="entry name" value="SGNH_hydro"/>
</dbReference>
<dbReference type="InterPro" id="IPR000772">
    <property type="entry name" value="Ricin_B_lectin"/>
</dbReference>
<accession>A0A1I0BAP2</accession>
<dbReference type="PANTHER" id="PTHR43695:SF1">
    <property type="entry name" value="RHAMNOGALACTURONAN ACETYLESTERASE"/>
    <property type="match status" value="1"/>
</dbReference>
<dbReference type="SUPFAM" id="SSF52266">
    <property type="entry name" value="SGNH hydrolase"/>
    <property type="match status" value="2"/>
</dbReference>
<dbReference type="InterPro" id="IPR008979">
    <property type="entry name" value="Galactose-bd-like_sf"/>
</dbReference>
<dbReference type="PANTHER" id="PTHR43695">
    <property type="entry name" value="PUTATIVE (AFU_ORTHOLOGUE AFUA_2G17250)-RELATED"/>
    <property type="match status" value="1"/>
</dbReference>
<dbReference type="Pfam" id="PF13472">
    <property type="entry name" value="Lipase_GDSL_2"/>
    <property type="match status" value="1"/>
</dbReference>
<dbReference type="GO" id="GO:0005975">
    <property type="term" value="P:carbohydrate metabolic process"/>
    <property type="evidence" value="ECO:0007669"/>
    <property type="project" value="InterPro"/>
</dbReference>
<dbReference type="GO" id="GO:0016788">
    <property type="term" value="F:hydrolase activity, acting on ester bonds"/>
    <property type="evidence" value="ECO:0007669"/>
    <property type="project" value="InterPro"/>
</dbReference>
<evidence type="ECO:0000256" key="1">
    <source>
        <dbReference type="ARBA" id="ARBA00008668"/>
    </source>
</evidence>
<dbReference type="EMBL" id="FOHN01000007">
    <property type="protein sequence ID" value="SET03212.1"/>
    <property type="molecule type" value="Genomic_DNA"/>
</dbReference>
<keyword evidence="2" id="KW-0378">Hydrolase</keyword>
<protein>
    <submittedName>
        <fullName evidence="5">Lysophospholipase L1</fullName>
    </submittedName>
</protein>
<evidence type="ECO:0000256" key="3">
    <source>
        <dbReference type="SAM" id="MobiDB-lite"/>
    </source>
</evidence>
<feature type="compositionally biased region" description="Low complexity" evidence="3">
    <location>
        <begin position="703"/>
        <end position="719"/>
    </location>
</feature>
<dbReference type="SMART" id="SM00637">
    <property type="entry name" value="CBD_II"/>
    <property type="match status" value="1"/>
</dbReference>
<dbReference type="OrthoDB" id="9807041at2"/>
<dbReference type="Pfam" id="PF14200">
    <property type="entry name" value="RicinB_lectin_2"/>
    <property type="match status" value="2"/>
</dbReference>
<feature type="region of interest" description="Disordered" evidence="3">
    <location>
        <begin position="554"/>
        <end position="594"/>
    </location>
</feature>
<dbReference type="Gene3D" id="2.60.120.430">
    <property type="entry name" value="Galactose-binding lectin"/>
    <property type="match status" value="1"/>
</dbReference>
<dbReference type="Proteomes" id="UP000199800">
    <property type="component" value="Unassembled WGS sequence"/>
</dbReference>
<evidence type="ECO:0000313" key="6">
    <source>
        <dbReference type="Proteomes" id="UP000199800"/>
    </source>
</evidence>
<dbReference type="InterPro" id="IPR037459">
    <property type="entry name" value="RhgT-like"/>
</dbReference>
<dbReference type="Pfam" id="PF00553">
    <property type="entry name" value="CBM_2"/>
    <property type="match status" value="1"/>
</dbReference>
<dbReference type="GO" id="GO:0004553">
    <property type="term" value="F:hydrolase activity, hydrolyzing O-glycosyl compounds"/>
    <property type="evidence" value="ECO:0007669"/>
    <property type="project" value="InterPro"/>
</dbReference>
<dbReference type="SMART" id="SM00458">
    <property type="entry name" value="RICIN"/>
    <property type="match status" value="1"/>
</dbReference>
<organism evidence="5 6">
    <name type="scientific">[Clostridium] polysaccharolyticum</name>
    <dbReference type="NCBI Taxonomy" id="29364"/>
    <lineage>
        <taxon>Bacteria</taxon>
        <taxon>Bacillati</taxon>
        <taxon>Bacillota</taxon>
        <taxon>Clostridia</taxon>
        <taxon>Lachnospirales</taxon>
        <taxon>Lachnospiraceae</taxon>
    </lineage>
</organism>
<dbReference type="Gene3D" id="2.60.40.290">
    <property type="match status" value="1"/>
</dbReference>
<gene>
    <name evidence="5" type="ORF">SAMN04487772_10718</name>
</gene>
<feature type="region of interest" description="Disordered" evidence="3">
    <location>
        <begin position="694"/>
        <end position="727"/>
    </location>
</feature>
<proteinExistence type="inferred from homology"/>
<dbReference type="STRING" id="29364.SAMN04487772_10718"/>
<dbReference type="InterPro" id="IPR049033">
    <property type="entry name" value="AGA-YXIM_GBD"/>
</dbReference>
<dbReference type="Gene3D" id="3.40.50.1110">
    <property type="entry name" value="SGNH hydrolase"/>
    <property type="match status" value="2"/>
</dbReference>
<dbReference type="InterPro" id="IPR035992">
    <property type="entry name" value="Ricin_B-like_lectins"/>
</dbReference>
<evidence type="ECO:0000256" key="2">
    <source>
        <dbReference type="ARBA" id="ARBA00022801"/>
    </source>
</evidence>
<dbReference type="PROSITE" id="PS50231">
    <property type="entry name" value="RICIN_B_LECTIN"/>
    <property type="match status" value="1"/>
</dbReference>
<feature type="domain" description="CBM2" evidence="4">
    <location>
        <begin position="587"/>
        <end position="697"/>
    </location>
</feature>
<dbReference type="InterPro" id="IPR001919">
    <property type="entry name" value="CBD2"/>
</dbReference>
<dbReference type="RefSeq" id="WP_092477372.1">
    <property type="nucleotide sequence ID" value="NZ_FOHN01000007.1"/>
</dbReference>
<feature type="compositionally biased region" description="Low complexity" evidence="3">
    <location>
        <begin position="563"/>
        <end position="594"/>
    </location>
</feature>
<dbReference type="SUPFAM" id="SSF49384">
    <property type="entry name" value="Carbohydrate-binding domain"/>
    <property type="match status" value="1"/>
</dbReference>
<dbReference type="SUPFAM" id="SSF50370">
    <property type="entry name" value="Ricin B-like lectins"/>
    <property type="match status" value="1"/>
</dbReference>
<dbReference type="InterPro" id="IPR012291">
    <property type="entry name" value="CBM2_carb-bd_dom_sf"/>
</dbReference>
<reference evidence="5 6" key="1">
    <citation type="submission" date="2016-10" db="EMBL/GenBank/DDBJ databases">
        <authorList>
            <person name="de Groot N.N."/>
        </authorList>
    </citation>
    <scope>NUCLEOTIDE SEQUENCE [LARGE SCALE GENOMIC DNA]</scope>
    <source>
        <strain evidence="5 6">DSM 1801</strain>
    </source>
</reference>
<dbReference type="InterPro" id="IPR036514">
    <property type="entry name" value="SGNH_hydro_sf"/>
</dbReference>
<dbReference type="InterPro" id="IPR008965">
    <property type="entry name" value="CBM2/CBM3_carb-bd_dom_sf"/>
</dbReference>
<dbReference type="CDD" id="cd00161">
    <property type="entry name" value="beta-trefoil_Ricin-like"/>
    <property type="match status" value="1"/>
</dbReference>
<comment type="similarity">
    <text evidence="1">Belongs to the 'GDSL' lipolytic enzyme family.</text>
</comment>
<evidence type="ECO:0000259" key="4">
    <source>
        <dbReference type="PROSITE" id="PS51173"/>
    </source>
</evidence>
<dbReference type="CDD" id="cd01821">
    <property type="entry name" value="Rhamnogalacturan_acetylesterase_like"/>
    <property type="match status" value="1"/>
</dbReference>
<dbReference type="SUPFAM" id="SSF49785">
    <property type="entry name" value="Galactose-binding domain-like"/>
    <property type="match status" value="1"/>
</dbReference>
<dbReference type="InterPro" id="IPR001087">
    <property type="entry name" value="GDSL"/>
</dbReference>
<dbReference type="Gene3D" id="2.80.10.50">
    <property type="match status" value="3"/>
</dbReference>
<name>A0A1I0BAP2_9FIRM</name>
<keyword evidence="6" id="KW-1185">Reference proteome</keyword>